<comment type="caution">
    <text evidence="2">The sequence shown here is derived from an EMBL/GenBank/DDBJ whole genome shotgun (WGS) entry which is preliminary data.</text>
</comment>
<organism evidence="2 3">
    <name type="scientific">Brassica napus</name>
    <name type="common">Rape</name>
    <dbReference type="NCBI Taxonomy" id="3708"/>
    <lineage>
        <taxon>Eukaryota</taxon>
        <taxon>Viridiplantae</taxon>
        <taxon>Streptophyta</taxon>
        <taxon>Embryophyta</taxon>
        <taxon>Tracheophyta</taxon>
        <taxon>Spermatophyta</taxon>
        <taxon>Magnoliopsida</taxon>
        <taxon>eudicotyledons</taxon>
        <taxon>Gunneridae</taxon>
        <taxon>Pentapetalae</taxon>
        <taxon>rosids</taxon>
        <taxon>malvids</taxon>
        <taxon>Brassicales</taxon>
        <taxon>Brassicaceae</taxon>
        <taxon>Brassiceae</taxon>
        <taxon>Brassica</taxon>
    </lineage>
</organism>
<proteinExistence type="predicted"/>
<keyword evidence="1" id="KW-0472">Membrane</keyword>
<keyword evidence="1" id="KW-0812">Transmembrane</keyword>
<accession>A0ABQ8CAS2</accession>
<protein>
    <submittedName>
        <fullName evidence="2">Uncharacterized protein</fullName>
    </submittedName>
</protein>
<name>A0ABQ8CAS2_BRANA</name>
<dbReference type="Proteomes" id="UP000824890">
    <property type="component" value="Unassembled WGS sequence"/>
</dbReference>
<keyword evidence="3" id="KW-1185">Reference proteome</keyword>
<evidence type="ECO:0000313" key="2">
    <source>
        <dbReference type="EMBL" id="KAH0914171.1"/>
    </source>
</evidence>
<evidence type="ECO:0000313" key="3">
    <source>
        <dbReference type="Proteomes" id="UP000824890"/>
    </source>
</evidence>
<feature type="transmembrane region" description="Helical" evidence="1">
    <location>
        <begin position="21"/>
        <end position="42"/>
    </location>
</feature>
<gene>
    <name evidence="2" type="ORF">HID58_028617</name>
</gene>
<dbReference type="EMBL" id="JAGKQM010000008">
    <property type="protein sequence ID" value="KAH0914171.1"/>
    <property type="molecule type" value="Genomic_DNA"/>
</dbReference>
<reference evidence="2 3" key="1">
    <citation type="submission" date="2021-05" db="EMBL/GenBank/DDBJ databases">
        <title>Genome Assembly of Synthetic Allotetraploid Brassica napus Reveals Homoeologous Exchanges between Subgenomes.</title>
        <authorList>
            <person name="Davis J.T."/>
        </authorList>
    </citation>
    <scope>NUCLEOTIDE SEQUENCE [LARGE SCALE GENOMIC DNA]</scope>
    <source>
        <strain evidence="3">cv. Da-Ae</strain>
        <tissue evidence="2">Seedling</tissue>
    </source>
</reference>
<keyword evidence="1" id="KW-1133">Transmembrane helix</keyword>
<feature type="non-terminal residue" evidence="2">
    <location>
        <position position="1"/>
    </location>
</feature>
<sequence>KHSAAEVTFTALSNRGPSHSLAARILVSSFISLMNLYLNWMYETGVYKIFARNSSESGSSSAAIHNLQVWPWSDLHQRSGFRSAAIHNLQCQMKLQARCYQRPQQRFATPGTAAPPPPAYVHVDSSCWFHNGKVLKGETTLVEIKVMEEDVLVVMLSKVHTFFHYQVRFFA</sequence>
<evidence type="ECO:0000256" key="1">
    <source>
        <dbReference type="SAM" id="Phobius"/>
    </source>
</evidence>